<organism evidence="13 15">
    <name type="scientific">Pseudomonas tohonis</name>
    <dbReference type="NCBI Taxonomy" id="2725477"/>
    <lineage>
        <taxon>Bacteria</taxon>
        <taxon>Pseudomonadati</taxon>
        <taxon>Pseudomonadota</taxon>
        <taxon>Gammaproteobacteria</taxon>
        <taxon>Pseudomonadales</taxon>
        <taxon>Pseudomonadaceae</taxon>
        <taxon>Pseudomonas</taxon>
    </lineage>
</organism>
<protein>
    <recommendedName>
        <fullName evidence="10">Protein TonB</fullName>
    </recommendedName>
</protein>
<keyword evidence="10" id="KW-0735">Signal-anchor</keyword>
<comment type="subcellular location">
    <subcellularLocation>
        <location evidence="1 10">Cell inner membrane</location>
        <topology evidence="1 10">Single-pass membrane protein</topology>
        <orientation evidence="1 10">Periplasmic side</orientation>
    </subcellularLocation>
</comment>
<dbReference type="Proteomes" id="UP000509383">
    <property type="component" value="Chromosome"/>
</dbReference>
<comment type="similarity">
    <text evidence="2 10">Belongs to the TonB family.</text>
</comment>
<dbReference type="InterPro" id="IPR003538">
    <property type="entry name" value="TonB"/>
</dbReference>
<evidence type="ECO:0000256" key="9">
    <source>
        <dbReference type="ARBA" id="ARBA00023136"/>
    </source>
</evidence>
<evidence type="ECO:0000256" key="4">
    <source>
        <dbReference type="ARBA" id="ARBA00022475"/>
    </source>
</evidence>
<gene>
    <name evidence="13" type="ORF">TUM18999_07090</name>
    <name evidence="14" type="ORF">TUM20286_32680</name>
</gene>
<dbReference type="PRINTS" id="PR01374">
    <property type="entry name" value="TONBPROTEIN"/>
</dbReference>
<dbReference type="RefSeq" id="WP_173177588.1">
    <property type="nucleotide sequence ID" value="NZ_AP023189.1"/>
</dbReference>
<dbReference type="GO" id="GO:0098797">
    <property type="term" value="C:plasma membrane protein complex"/>
    <property type="evidence" value="ECO:0007669"/>
    <property type="project" value="TreeGrafter"/>
</dbReference>
<dbReference type="PANTHER" id="PTHR33446">
    <property type="entry name" value="PROTEIN TONB-RELATED"/>
    <property type="match status" value="1"/>
</dbReference>
<dbReference type="InterPro" id="IPR037682">
    <property type="entry name" value="TonB_C"/>
</dbReference>
<reference evidence="13 15" key="1">
    <citation type="submission" date="2020-05" db="EMBL/GenBank/DDBJ databases">
        <title>Characterization of novel class B3 metallo-beta-lactamase from novel Pseudomonas species.</title>
        <authorList>
            <person name="Yamada K."/>
            <person name="Aoki K."/>
            <person name="Ishii Y."/>
        </authorList>
    </citation>
    <scope>NUCLEOTIDE SEQUENCE [LARGE SCALE GENOMIC DNA]</scope>
    <source>
        <strain evidence="13 15">TUM18999</strain>
        <strain evidence="14 16">TUM20286</strain>
    </source>
</reference>
<keyword evidence="3 10" id="KW-0813">Transport</keyword>
<feature type="compositionally biased region" description="Basic and acidic residues" evidence="11">
    <location>
        <begin position="122"/>
        <end position="151"/>
    </location>
</feature>
<feature type="domain" description="TonB C-terminal" evidence="12">
    <location>
        <begin position="183"/>
        <end position="274"/>
    </location>
</feature>
<accession>A0A6J4DZA1</accession>
<keyword evidence="9 10" id="KW-0472">Membrane</keyword>
<evidence type="ECO:0000313" key="13">
    <source>
        <dbReference type="EMBL" id="BCG22518.1"/>
    </source>
</evidence>
<dbReference type="GO" id="GO:0015031">
    <property type="term" value="P:protein transport"/>
    <property type="evidence" value="ECO:0007669"/>
    <property type="project" value="UniProtKB-UniRule"/>
</dbReference>
<evidence type="ECO:0000256" key="8">
    <source>
        <dbReference type="ARBA" id="ARBA00022989"/>
    </source>
</evidence>
<dbReference type="GO" id="GO:0015891">
    <property type="term" value="P:siderophore transport"/>
    <property type="evidence" value="ECO:0007669"/>
    <property type="project" value="InterPro"/>
</dbReference>
<keyword evidence="8 10" id="KW-1133">Transmembrane helix</keyword>
<dbReference type="EMBL" id="AP023189">
    <property type="protein sequence ID" value="BCG22518.1"/>
    <property type="molecule type" value="Genomic_DNA"/>
</dbReference>
<dbReference type="Pfam" id="PF03544">
    <property type="entry name" value="TonB_C"/>
    <property type="match status" value="1"/>
</dbReference>
<dbReference type="GO" id="GO:0030288">
    <property type="term" value="C:outer membrane-bounded periplasmic space"/>
    <property type="evidence" value="ECO:0007669"/>
    <property type="project" value="InterPro"/>
</dbReference>
<feature type="region of interest" description="Disordered" evidence="11">
    <location>
        <begin position="70"/>
        <end position="183"/>
    </location>
</feature>
<keyword evidence="4 10" id="KW-1003">Cell membrane</keyword>
<evidence type="ECO:0000256" key="3">
    <source>
        <dbReference type="ARBA" id="ARBA00022448"/>
    </source>
</evidence>
<comment type="function">
    <text evidence="10">Interacts with outer membrane receptor proteins that carry out high-affinity binding and energy dependent uptake into the periplasmic space of specific substrates. It could act to transduce energy from the cytoplasmic membrane to specific energy-requiring processes in the outer membrane, resulting in the release into the periplasm of ligands bound by these outer membrane proteins.</text>
</comment>
<dbReference type="GO" id="GO:0031992">
    <property type="term" value="F:energy transducer activity"/>
    <property type="evidence" value="ECO:0007669"/>
    <property type="project" value="InterPro"/>
</dbReference>
<evidence type="ECO:0000313" key="16">
    <source>
        <dbReference type="Proteomes" id="UP001054892"/>
    </source>
</evidence>
<evidence type="ECO:0000259" key="12">
    <source>
        <dbReference type="PROSITE" id="PS52015"/>
    </source>
</evidence>
<feature type="compositionally biased region" description="Pro residues" evidence="11">
    <location>
        <begin position="70"/>
        <end position="81"/>
    </location>
</feature>
<dbReference type="AlphaFoldDB" id="A0A6J4DZA1"/>
<feature type="compositionally biased region" description="Low complexity" evidence="11">
    <location>
        <begin position="152"/>
        <end position="169"/>
    </location>
</feature>
<name>A0A6J4DZA1_9PSED</name>
<dbReference type="GO" id="GO:0055085">
    <property type="term" value="P:transmembrane transport"/>
    <property type="evidence" value="ECO:0007669"/>
    <property type="project" value="InterPro"/>
</dbReference>
<evidence type="ECO:0000256" key="11">
    <source>
        <dbReference type="SAM" id="MobiDB-lite"/>
    </source>
</evidence>
<feature type="compositionally biased region" description="Pro residues" evidence="11">
    <location>
        <begin position="90"/>
        <end position="104"/>
    </location>
</feature>
<dbReference type="PANTHER" id="PTHR33446:SF2">
    <property type="entry name" value="PROTEIN TONB"/>
    <property type="match status" value="1"/>
</dbReference>
<dbReference type="InterPro" id="IPR051045">
    <property type="entry name" value="TonB-dependent_transducer"/>
</dbReference>
<evidence type="ECO:0000256" key="1">
    <source>
        <dbReference type="ARBA" id="ARBA00004383"/>
    </source>
</evidence>
<evidence type="ECO:0000313" key="15">
    <source>
        <dbReference type="Proteomes" id="UP000509383"/>
    </source>
</evidence>
<evidence type="ECO:0000313" key="14">
    <source>
        <dbReference type="EMBL" id="GJN53516.1"/>
    </source>
</evidence>
<feature type="transmembrane region" description="Helical" evidence="10">
    <location>
        <begin position="21"/>
        <end position="47"/>
    </location>
</feature>
<dbReference type="NCBIfam" id="TIGR01352">
    <property type="entry name" value="tonB_Cterm"/>
    <property type="match status" value="1"/>
</dbReference>
<proteinExistence type="inferred from homology"/>
<dbReference type="Proteomes" id="UP001054892">
    <property type="component" value="Unassembled WGS sequence"/>
</dbReference>
<dbReference type="PROSITE" id="PS52015">
    <property type="entry name" value="TONB_CTD"/>
    <property type="match status" value="1"/>
</dbReference>
<dbReference type="SUPFAM" id="SSF74653">
    <property type="entry name" value="TolA/TonB C-terminal domain"/>
    <property type="match status" value="1"/>
</dbReference>
<evidence type="ECO:0000256" key="5">
    <source>
        <dbReference type="ARBA" id="ARBA00022519"/>
    </source>
</evidence>
<keyword evidence="5 10" id="KW-0997">Cell inner membrane</keyword>
<evidence type="ECO:0000256" key="10">
    <source>
        <dbReference type="RuleBase" id="RU362123"/>
    </source>
</evidence>
<feature type="compositionally biased region" description="Basic and acidic residues" evidence="11">
    <location>
        <begin position="105"/>
        <end position="115"/>
    </location>
</feature>
<keyword evidence="16" id="KW-1185">Reference proteome</keyword>
<dbReference type="Gene3D" id="3.30.1150.10">
    <property type="match status" value="1"/>
</dbReference>
<evidence type="ECO:0000256" key="6">
    <source>
        <dbReference type="ARBA" id="ARBA00022692"/>
    </source>
</evidence>
<sequence>MSVMVMGDTPLSRLRLPAAGFWRHAFAAGCALALHLAALVLLMAGWAPERPAEPVQRVLTTQLISLPAPVPEPAPAPPAPVQPAVAEPAPVAPPPVPLEPPKPQVDPRIEQRKQEQAALARKRVEEQKRQEQVQRETQRREQQRLEAERVAAEQQRQLDLARQAEQQRQAAERARQAAAEAAANSRQYLPIAKEAPDYPQRALDKGIQGDCTVEYRVNPQGRVEDPQVVGDCHPLFIRPSLAAAQTFRYQPRLENGQPVAVPGVRNTFHYRIER</sequence>
<dbReference type="InterPro" id="IPR006260">
    <property type="entry name" value="TonB/TolA_C"/>
</dbReference>
<evidence type="ECO:0000256" key="2">
    <source>
        <dbReference type="ARBA" id="ARBA00006555"/>
    </source>
</evidence>
<keyword evidence="7 10" id="KW-0653">Protein transport</keyword>
<dbReference type="EMBL" id="BQKM01000007">
    <property type="protein sequence ID" value="GJN53516.1"/>
    <property type="molecule type" value="Genomic_DNA"/>
</dbReference>
<dbReference type="KEGG" id="ptw:TUM18999_07090"/>
<evidence type="ECO:0000256" key="7">
    <source>
        <dbReference type="ARBA" id="ARBA00022927"/>
    </source>
</evidence>
<keyword evidence="6 10" id="KW-0812">Transmembrane</keyword>